<comment type="similarity">
    <text evidence="1">Belongs to the NAD(P)-dependent epimerase/dehydratase family.</text>
</comment>
<proteinExistence type="inferred from homology"/>
<accession>A0A4R2HB80</accession>
<dbReference type="SUPFAM" id="SSF51735">
    <property type="entry name" value="NAD(P)-binding Rossmann-fold domains"/>
    <property type="match status" value="1"/>
</dbReference>
<keyword evidence="4" id="KW-1185">Reference proteome</keyword>
<sequence>MITWGQGFVADRSPVSRDWSADGKLMGMDERVLVTGAAGFIGRAVVAGLRQRGVPVTAVDREPPDASWDEGVHVVTGDLADQEVCISAFETRPTAVVHLAALTSVLRSVDAPMQTFAQNVTITQVLLELSRGSGVDRFILASTNAVVGNVGTSTITADLPLRPLTPYGATKAACEMLLSAYSGSYGLATAALRFTNVYGPGMSHKDSFVPRMMRAALKDEGVRIYGDGKQRRDLVYIDDVVAGILLALDKGYDGRAIIGSGRSVSVLEMVETVRGVTGRPVPAEHIEAPAGEMPAVVVDITNDLGYEPTVSLEDGLARTWQWQYFSAQ</sequence>
<evidence type="ECO:0000256" key="1">
    <source>
        <dbReference type="ARBA" id="ARBA00007637"/>
    </source>
</evidence>
<organism evidence="3 4">
    <name type="scientific">Kribbella steppae</name>
    <dbReference type="NCBI Taxonomy" id="2512223"/>
    <lineage>
        <taxon>Bacteria</taxon>
        <taxon>Bacillati</taxon>
        <taxon>Actinomycetota</taxon>
        <taxon>Actinomycetes</taxon>
        <taxon>Propionibacteriales</taxon>
        <taxon>Kribbellaceae</taxon>
        <taxon>Kribbella</taxon>
    </lineage>
</organism>
<dbReference type="EMBL" id="SLWN01000008">
    <property type="protein sequence ID" value="TCO24652.1"/>
    <property type="molecule type" value="Genomic_DNA"/>
</dbReference>
<evidence type="ECO:0000313" key="4">
    <source>
        <dbReference type="Proteomes" id="UP000294508"/>
    </source>
</evidence>
<dbReference type="PANTHER" id="PTHR43000">
    <property type="entry name" value="DTDP-D-GLUCOSE 4,6-DEHYDRATASE-RELATED"/>
    <property type="match status" value="1"/>
</dbReference>
<evidence type="ECO:0000313" key="3">
    <source>
        <dbReference type="EMBL" id="TCO24652.1"/>
    </source>
</evidence>
<feature type="domain" description="NAD-dependent epimerase/dehydratase" evidence="2">
    <location>
        <begin position="32"/>
        <end position="253"/>
    </location>
</feature>
<dbReference type="InterPro" id="IPR001509">
    <property type="entry name" value="Epimerase_deHydtase"/>
</dbReference>
<protein>
    <submittedName>
        <fullName evidence="3">UDP-glucose 4-epimerase</fullName>
    </submittedName>
</protein>
<dbReference type="Proteomes" id="UP000294508">
    <property type="component" value="Unassembled WGS sequence"/>
</dbReference>
<evidence type="ECO:0000259" key="2">
    <source>
        <dbReference type="Pfam" id="PF01370"/>
    </source>
</evidence>
<comment type="caution">
    <text evidence="3">The sequence shown here is derived from an EMBL/GenBank/DDBJ whole genome shotgun (WGS) entry which is preliminary data.</text>
</comment>
<dbReference type="Pfam" id="PF01370">
    <property type="entry name" value="Epimerase"/>
    <property type="match status" value="1"/>
</dbReference>
<dbReference type="InterPro" id="IPR036291">
    <property type="entry name" value="NAD(P)-bd_dom_sf"/>
</dbReference>
<gene>
    <name evidence="3" type="ORF">EV652_108184</name>
</gene>
<reference evidence="3 4" key="1">
    <citation type="journal article" date="2015" name="Stand. Genomic Sci.">
        <title>Genomic Encyclopedia of Bacterial and Archaeal Type Strains, Phase III: the genomes of soil and plant-associated and newly described type strains.</title>
        <authorList>
            <person name="Whitman W.B."/>
            <person name="Woyke T."/>
            <person name="Klenk H.P."/>
            <person name="Zhou Y."/>
            <person name="Lilburn T.G."/>
            <person name="Beck B.J."/>
            <person name="De Vos P."/>
            <person name="Vandamme P."/>
            <person name="Eisen J.A."/>
            <person name="Garrity G."/>
            <person name="Hugenholtz P."/>
            <person name="Kyrpides N.C."/>
        </authorList>
    </citation>
    <scope>NUCLEOTIDE SEQUENCE [LARGE SCALE GENOMIC DNA]</scope>
    <source>
        <strain evidence="3 4">VKM Ac-2572</strain>
    </source>
</reference>
<name>A0A4R2HB80_9ACTN</name>
<dbReference type="Gene3D" id="3.40.50.720">
    <property type="entry name" value="NAD(P)-binding Rossmann-like Domain"/>
    <property type="match status" value="1"/>
</dbReference>
<dbReference type="AlphaFoldDB" id="A0A4R2HB80"/>